<feature type="transmembrane region" description="Helical" evidence="2">
    <location>
        <begin position="324"/>
        <end position="347"/>
    </location>
</feature>
<dbReference type="PANTHER" id="PTHR34814:SF1">
    <property type="entry name" value="NITROSOGUANIDINE RESISTANCE PROTEIN SNG1"/>
    <property type="match status" value="1"/>
</dbReference>
<organism evidence="4 5">
    <name type="scientific">Armillaria ostoyae</name>
    <name type="common">Armillaria root rot fungus</name>
    <dbReference type="NCBI Taxonomy" id="47428"/>
    <lineage>
        <taxon>Eukaryota</taxon>
        <taxon>Fungi</taxon>
        <taxon>Dikarya</taxon>
        <taxon>Basidiomycota</taxon>
        <taxon>Agaricomycotina</taxon>
        <taxon>Agaricomycetes</taxon>
        <taxon>Agaricomycetidae</taxon>
        <taxon>Agaricales</taxon>
        <taxon>Marasmiineae</taxon>
        <taxon>Physalacriaceae</taxon>
        <taxon>Armillaria</taxon>
    </lineage>
</organism>
<feature type="transmembrane region" description="Helical" evidence="2">
    <location>
        <begin position="411"/>
        <end position="432"/>
    </location>
</feature>
<dbReference type="InterPro" id="IPR053001">
    <property type="entry name" value="MNNG_permease-like"/>
</dbReference>
<feature type="transmembrane region" description="Helical" evidence="2">
    <location>
        <begin position="293"/>
        <end position="312"/>
    </location>
</feature>
<evidence type="ECO:0000256" key="2">
    <source>
        <dbReference type="SAM" id="Phobius"/>
    </source>
</evidence>
<dbReference type="Pfam" id="PF12051">
    <property type="entry name" value="DUF3533"/>
    <property type="match status" value="1"/>
</dbReference>
<name>A0A284QRW2_ARMOS</name>
<feature type="transmembrane region" description="Helical" evidence="2">
    <location>
        <begin position="359"/>
        <end position="378"/>
    </location>
</feature>
<dbReference type="Proteomes" id="UP000219338">
    <property type="component" value="Unassembled WGS sequence"/>
</dbReference>
<keyword evidence="2" id="KW-0812">Transmembrane</keyword>
<dbReference type="GO" id="GO:0016020">
    <property type="term" value="C:membrane"/>
    <property type="evidence" value="ECO:0007669"/>
    <property type="project" value="TreeGrafter"/>
</dbReference>
<dbReference type="InterPro" id="IPR022703">
    <property type="entry name" value="DUF3533"/>
</dbReference>
<proteinExistence type="predicted"/>
<feature type="domain" description="DUF3533" evidence="3">
    <location>
        <begin position="60"/>
        <end position="426"/>
    </location>
</feature>
<evidence type="ECO:0000313" key="5">
    <source>
        <dbReference type="Proteomes" id="UP000219338"/>
    </source>
</evidence>
<evidence type="ECO:0000256" key="1">
    <source>
        <dbReference type="SAM" id="MobiDB-lite"/>
    </source>
</evidence>
<dbReference type="OMA" id="CISKIAR"/>
<gene>
    <name evidence="4" type="ORF">ARMOST_02477</name>
</gene>
<keyword evidence="2" id="KW-1133">Transmembrane helix</keyword>
<keyword evidence="2" id="KW-0472">Membrane</keyword>
<evidence type="ECO:0000313" key="4">
    <source>
        <dbReference type="EMBL" id="SJK99187.1"/>
    </source>
</evidence>
<dbReference type="STRING" id="47428.A0A284QRW2"/>
<dbReference type="AlphaFoldDB" id="A0A284QRW2"/>
<dbReference type="PANTHER" id="PTHR34814">
    <property type="entry name" value="NITROSOGUANIDINE RESISTANCE PROTEIN SNG1"/>
    <property type="match status" value="1"/>
</dbReference>
<feature type="transmembrane region" description="Helical" evidence="2">
    <location>
        <begin position="249"/>
        <end position="272"/>
    </location>
</feature>
<dbReference type="OrthoDB" id="2140105at2759"/>
<protein>
    <recommendedName>
        <fullName evidence="3">DUF3533 domain-containing protein</fullName>
    </recommendedName>
</protein>
<evidence type="ECO:0000259" key="3">
    <source>
        <dbReference type="Pfam" id="PF12051"/>
    </source>
</evidence>
<sequence length="458" mass="50465">MSIRPSASSSTVNVNARVHTSPEKEKQPAASPKLFSNDFTDRELTAQRKEYIKSLVVGCFSMVILMFGVFSIYWGALWKVPDHKLPGWVVDFDGSTIGGNVTSALLADVSSSSRVSWTQRAASDFSGPDDVGDHVVDQRAWVAVVIHANATSSLNTAVSSPTSSYNGSAAVTVYVVEARNENAYRSLIRPYIMTTMATISQSFAQWFGTQIAASSSSEVLASILQTAPQIVTEPINYTIDNLRPFNVPVASAITFVGLIYLLVLCFFIVLIGSGARMASGIEMRLTTKSLIKVRLYSTIALYFMISIFYSTLSRAFQADFDTKFGRAGFFIFWMLNFVGMLSVGLALEAMITLLTPKFMPFFMISWIITNVSVCFMPIEVLPHFYRYGYAFPFYNVSGAVRTILFGTKNQLGLHFGVLIAWTVISLITLPLFQWNARRMMANAAARAASAQAEEKGKN</sequence>
<keyword evidence="5" id="KW-1185">Reference proteome</keyword>
<dbReference type="EMBL" id="FUEG01000001">
    <property type="protein sequence ID" value="SJK99187.1"/>
    <property type="molecule type" value="Genomic_DNA"/>
</dbReference>
<reference evidence="5" key="1">
    <citation type="journal article" date="2017" name="Nat. Ecol. Evol.">
        <title>Genome expansion and lineage-specific genetic innovations in the forest pathogenic fungi Armillaria.</title>
        <authorList>
            <person name="Sipos G."/>
            <person name="Prasanna A.N."/>
            <person name="Walter M.C."/>
            <person name="O'Connor E."/>
            <person name="Balint B."/>
            <person name="Krizsan K."/>
            <person name="Kiss B."/>
            <person name="Hess J."/>
            <person name="Varga T."/>
            <person name="Slot J."/>
            <person name="Riley R."/>
            <person name="Boka B."/>
            <person name="Rigling D."/>
            <person name="Barry K."/>
            <person name="Lee J."/>
            <person name="Mihaltcheva S."/>
            <person name="LaButti K."/>
            <person name="Lipzen A."/>
            <person name="Waldron R."/>
            <person name="Moloney N.M."/>
            <person name="Sperisen C."/>
            <person name="Kredics L."/>
            <person name="Vagvoelgyi C."/>
            <person name="Patrignani A."/>
            <person name="Fitzpatrick D."/>
            <person name="Nagy I."/>
            <person name="Doyle S."/>
            <person name="Anderson J.B."/>
            <person name="Grigoriev I.V."/>
            <person name="Gueldener U."/>
            <person name="Muensterkoetter M."/>
            <person name="Nagy L.G."/>
        </authorList>
    </citation>
    <scope>NUCLEOTIDE SEQUENCE [LARGE SCALE GENOMIC DNA]</scope>
    <source>
        <strain evidence="5">C18/9</strain>
    </source>
</reference>
<feature type="compositionally biased region" description="Polar residues" evidence="1">
    <location>
        <begin position="1"/>
        <end position="14"/>
    </location>
</feature>
<accession>A0A284QRW2</accession>
<feature type="transmembrane region" description="Helical" evidence="2">
    <location>
        <begin position="55"/>
        <end position="76"/>
    </location>
</feature>
<feature type="region of interest" description="Disordered" evidence="1">
    <location>
        <begin position="1"/>
        <end position="34"/>
    </location>
</feature>